<organism evidence="2 3">
    <name type="scientific">Pythium oligandrum</name>
    <name type="common">Mycoparasitic fungus</name>
    <dbReference type="NCBI Taxonomy" id="41045"/>
    <lineage>
        <taxon>Eukaryota</taxon>
        <taxon>Sar</taxon>
        <taxon>Stramenopiles</taxon>
        <taxon>Oomycota</taxon>
        <taxon>Peronosporomycetes</taxon>
        <taxon>Pythiales</taxon>
        <taxon>Pythiaceae</taxon>
        <taxon>Pythium</taxon>
    </lineage>
</organism>
<dbReference type="AlphaFoldDB" id="A0A8K1FG18"/>
<feature type="region of interest" description="Disordered" evidence="1">
    <location>
        <begin position="1"/>
        <end position="123"/>
    </location>
</feature>
<feature type="compositionally biased region" description="Acidic residues" evidence="1">
    <location>
        <begin position="64"/>
        <end position="81"/>
    </location>
</feature>
<comment type="caution">
    <text evidence="2">The sequence shown here is derived from an EMBL/GenBank/DDBJ whole genome shotgun (WGS) entry which is preliminary data.</text>
</comment>
<feature type="compositionally biased region" description="Basic and acidic residues" evidence="1">
    <location>
        <begin position="29"/>
        <end position="45"/>
    </location>
</feature>
<evidence type="ECO:0000313" key="3">
    <source>
        <dbReference type="Proteomes" id="UP000794436"/>
    </source>
</evidence>
<sequence>MSRRAMAKANAHVHESDDDEAPEVVSKASAKEQALERLRHEEEARVTAPTRRKRKAPTAREEIEATEDADEQADGEEEEAPELPADVLSALATRDEEEREENELEAKRERQRRKRAAAMKQRSHIRDFGTVQVQTLEALDASESRKLNDAAVAFLERKSAPQRARMNVLEGHPSLFTKKQKTRAARM</sequence>
<reference evidence="2" key="1">
    <citation type="submission" date="2019-03" db="EMBL/GenBank/DDBJ databases">
        <title>Long read genome sequence of the mycoparasitic Pythium oligandrum ATCC 38472 isolated from sugarbeet rhizosphere.</title>
        <authorList>
            <person name="Gaulin E."/>
        </authorList>
    </citation>
    <scope>NUCLEOTIDE SEQUENCE</scope>
    <source>
        <strain evidence="2">ATCC 38472_TT</strain>
    </source>
</reference>
<gene>
    <name evidence="2" type="ORF">Poli38472_004603</name>
</gene>
<feature type="compositionally biased region" description="Basic residues" evidence="1">
    <location>
        <begin position="109"/>
        <end position="123"/>
    </location>
</feature>
<accession>A0A8K1FG18</accession>
<dbReference type="Proteomes" id="UP000794436">
    <property type="component" value="Unassembled WGS sequence"/>
</dbReference>
<feature type="compositionally biased region" description="Basic residues" evidence="1">
    <location>
        <begin position="178"/>
        <end position="187"/>
    </location>
</feature>
<evidence type="ECO:0000256" key="1">
    <source>
        <dbReference type="SAM" id="MobiDB-lite"/>
    </source>
</evidence>
<feature type="region of interest" description="Disordered" evidence="1">
    <location>
        <begin position="164"/>
        <end position="187"/>
    </location>
</feature>
<dbReference type="EMBL" id="SPLM01000109">
    <property type="protein sequence ID" value="TMW59534.1"/>
    <property type="molecule type" value="Genomic_DNA"/>
</dbReference>
<evidence type="ECO:0000313" key="2">
    <source>
        <dbReference type="EMBL" id="TMW59534.1"/>
    </source>
</evidence>
<proteinExistence type="predicted"/>
<protein>
    <submittedName>
        <fullName evidence="2">Uncharacterized protein</fullName>
    </submittedName>
</protein>
<name>A0A8K1FG18_PYTOL</name>
<dbReference type="OrthoDB" id="76789at2759"/>
<keyword evidence="3" id="KW-1185">Reference proteome</keyword>